<sequence length="748" mass="88338">MDDTTEPIVKRKKKYTTSFSNVSQEDAEVILRFRFTEFYNSQIPLDQFITKIERLISEDFPEATISPLNEAVITDYVGQVLVTIIAFIARMMKRRVLKLRREKQIISKDEKYGGNMEFMGIQSINVDDTRYVIVIETKRNALGKGLTQLLLSLRSMFEINNDQKTVYGFVTTAVNWQLVTYDGQTWKISESSVLLSGNMEKQEDRWLKNNTQILDEGFSNLNTRFRQLLDHPSFRYKIRIDYSNGKAKSINELKQSVCLNKNQISSINLCSWINNNEIFFSFDFNSSYEQLERLVFSYIKPDIIHLLLPKLVDLPRLFSLIFETEYDLKHFGSIYRLVFNLQKLKYFKLKATDATDSNIDLSLPIIFNQSLSSIEHLIIDHPCTFQQLKHLLFHTPNVHHLKFLNSNDNETKFDDLSLVKLTNLSIEAYHMTFDIFETFLSHLNLTILKVLSLKVYIEDKNYLNAKRWEEIILTKIPNLEKFYLKYLVPFEDHHQPSIYTGKPNEFFSSFWFQRNWIFEIEIKYDNIIYSIHPLKIQWFDDYKSNEKAIYSFEEFARFRRVTLVDTSPELLYETLTIHDYLSHVSSVMQIDHLDIKEEIDFVKLYQILHSLNELDSLKLYKISISSLGRVTEEELTIFSKFPSRMSITKVCLEKICQIEESLVIMAFCPLIKQFQINSLQKIEIESFLRTFLTHIKVQAIQILRLLCICVSTADDEMINKLKQTIENENLLLDFTLNRIKDKIYLKWK</sequence>
<organism evidence="1 2">
    <name type="scientific">Adineta ricciae</name>
    <name type="common">Rotifer</name>
    <dbReference type="NCBI Taxonomy" id="249248"/>
    <lineage>
        <taxon>Eukaryota</taxon>
        <taxon>Metazoa</taxon>
        <taxon>Spiralia</taxon>
        <taxon>Gnathifera</taxon>
        <taxon>Rotifera</taxon>
        <taxon>Eurotatoria</taxon>
        <taxon>Bdelloidea</taxon>
        <taxon>Adinetida</taxon>
        <taxon>Adinetidae</taxon>
        <taxon>Adineta</taxon>
    </lineage>
</organism>
<accession>A0A814ZU36</accession>
<proteinExistence type="predicted"/>
<comment type="caution">
    <text evidence="1">The sequence shown here is derived from an EMBL/GenBank/DDBJ whole genome shotgun (WGS) entry which is preliminary data.</text>
</comment>
<name>A0A814ZU36_ADIRI</name>
<dbReference type="Proteomes" id="UP000663828">
    <property type="component" value="Unassembled WGS sequence"/>
</dbReference>
<evidence type="ECO:0000313" key="1">
    <source>
        <dbReference type="EMBL" id="CAF1250016.1"/>
    </source>
</evidence>
<keyword evidence="2" id="KW-1185">Reference proteome</keyword>
<dbReference type="AlphaFoldDB" id="A0A814ZU36"/>
<evidence type="ECO:0000313" key="2">
    <source>
        <dbReference type="Proteomes" id="UP000663828"/>
    </source>
</evidence>
<gene>
    <name evidence="1" type="ORF">XAT740_LOCUS26205</name>
</gene>
<dbReference type="EMBL" id="CAJNOR010002117">
    <property type="protein sequence ID" value="CAF1250016.1"/>
    <property type="molecule type" value="Genomic_DNA"/>
</dbReference>
<reference evidence="1" key="1">
    <citation type="submission" date="2021-02" db="EMBL/GenBank/DDBJ databases">
        <authorList>
            <person name="Nowell W R."/>
        </authorList>
    </citation>
    <scope>NUCLEOTIDE SEQUENCE</scope>
</reference>
<protein>
    <submittedName>
        <fullName evidence="1">Uncharacterized protein</fullName>
    </submittedName>
</protein>